<dbReference type="Gene3D" id="3.90.1150.10">
    <property type="entry name" value="Aspartate Aminotransferase, domain 1"/>
    <property type="match status" value="1"/>
</dbReference>
<evidence type="ECO:0000256" key="4">
    <source>
        <dbReference type="ARBA" id="ARBA00008954"/>
    </source>
</evidence>
<dbReference type="NCBIfam" id="TIGR00707">
    <property type="entry name" value="argD"/>
    <property type="match status" value="1"/>
</dbReference>
<dbReference type="GO" id="GO:0003992">
    <property type="term" value="F:N2-acetyl-L-ornithine:2-oxoglutarate 5-aminotransferase activity"/>
    <property type="evidence" value="ECO:0007669"/>
    <property type="project" value="UniProtKB-EC"/>
</dbReference>
<proteinExistence type="inferred from homology"/>
<dbReference type="GO" id="GO:0005759">
    <property type="term" value="C:mitochondrial matrix"/>
    <property type="evidence" value="ECO:0007669"/>
    <property type="project" value="TreeGrafter"/>
</dbReference>
<comment type="pathway">
    <text evidence="3">Amino-acid biosynthesis; L-arginine biosynthesis; N(2)-acetyl-L-ornithine from L-glutamate: step 4/4.</text>
</comment>
<dbReference type="PROSITE" id="PS00600">
    <property type="entry name" value="AA_TRANSFER_CLASS_3"/>
    <property type="match status" value="1"/>
</dbReference>
<protein>
    <recommendedName>
        <fullName evidence="6">Acetylornithine aminotransferase, mitochondrial</fullName>
        <ecNumber evidence="5">2.6.1.11</ecNumber>
    </recommendedName>
</protein>
<dbReference type="STRING" id="1789683.A0A1X7R9U5"/>
<evidence type="ECO:0000256" key="10">
    <source>
        <dbReference type="ARBA" id="ARBA00022898"/>
    </source>
</evidence>
<dbReference type="AlphaFoldDB" id="A0A1X7R9U5"/>
<dbReference type="InterPro" id="IPR005814">
    <property type="entry name" value="Aminotrans_3"/>
</dbReference>
<evidence type="ECO:0000313" key="13">
    <source>
        <dbReference type="Proteomes" id="UP000196158"/>
    </source>
</evidence>
<evidence type="ECO:0000256" key="3">
    <source>
        <dbReference type="ARBA" id="ARBA00005024"/>
    </source>
</evidence>
<keyword evidence="7 12" id="KW-0032">Aminotransferase</keyword>
<dbReference type="InterPro" id="IPR050103">
    <property type="entry name" value="Class-III_PLP-dep_AT"/>
</dbReference>
<dbReference type="NCBIfam" id="NF002325">
    <property type="entry name" value="PRK01278.1"/>
    <property type="match status" value="1"/>
</dbReference>
<comment type="cofactor">
    <cofactor evidence="1">
        <name>pyridoxal 5'-phosphate</name>
        <dbReference type="ChEBI" id="CHEBI:597326"/>
    </cofactor>
</comment>
<dbReference type="OrthoDB" id="5419315at2759"/>
<dbReference type="Proteomes" id="UP000196158">
    <property type="component" value="Unassembled WGS sequence"/>
</dbReference>
<dbReference type="UniPathway" id="UPA00068">
    <property type="reaction ID" value="UER00109"/>
</dbReference>
<evidence type="ECO:0000256" key="7">
    <source>
        <dbReference type="ARBA" id="ARBA00022576"/>
    </source>
</evidence>
<evidence type="ECO:0000256" key="1">
    <source>
        <dbReference type="ARBA" id="ARBA00001933"/>
    </source>
</evidence>
<evidence type="ECO:0000256" key="11">
    <source>
        <dbReference type="RuleBase" id="RU003560"/>
    </source>
</evidence>
<dbReference type="InterPro" id="IPR049704">
    <property type="entry name" value="Aminotrans_3_PPA_site"/>
</dbReference>
<dbReference type="GO" id="GO:0006526">
    <property type="term" value="P:L-arginine biosynthetic process"/>
    <property type="evidence" value="ECO:0007669"/>
    <property type="project" value="UniProtKB-UniPathway"/>
</dbReference>
<comment type="similarity">
    <text evidence="4 11">Belongs to the class-III pyridoxal-phosphate-dependent aminotransferase family.</text>
</comment>
<name>A0A1X7R9U5_9SACH</name>
<comment type="subcellular location">
    <subcellularLocation>
        <location evidence="2">Mitochondrion</location>
    </subcellularLocation>
</comment>
<reference evidence="12 13" key="1">
    <citation type="submission" date="2017-04" db="EMBL/GenBank/DDBJ databases">
        <authorList>
            <person name="Afonso C.L."/>
            <person name="Miller P.J."/>
            <person name="Scott M.A."/>
            <person name="Spackman E."/>
            <person name="Goraichik I."/>
            <person name="Dimitrov K.M."/>
            <person name="Suarez D.L."/>
            <person name="Swayne D.E."/>
        </authorList>
    </citation>
    <scope>NUCLEOTIDE SEQUENCE [LARGE SCALE GENOMIC DNA]</scope>
</reference>
<dbReference type="PIRSF" id="PIRSF000521">
    <property type="entry name" value="Transaminase_4ab_Lys_Orn"/>
    <property type="match status" value="1"/>
</dbReference>
<evidence type="ECO:0000313" key="12">
    <source>
        <dbReference type="EMBL" id="SMN22438.1"/>
    </source>
</evidence>
<gene>
    <name evidence="12" type="ORF">KASA_0G00220G</name>
</gene>
<dbReference type="CDD" id="cd00610">
    <property type="entry name" value="OAT_like"/>
    <property type="match status" value="1"/>
</dbReference>
<dbReference type="EC" id="2.6.1.11" evidence="5"/>
<dbReference type="FunFam" id="3.40.640.10:FF:000004">
    <property type="entry name" value="Acetylornithine aminotransferase"/>
    <property type="match status" value="1"/>
</dbReference>
<dbReference type="GO" id="GO:0030170">
    <property type="term" value="F:pyridoxal phosphate binding"/>
    <property type="evidence" value="ECO:0007669"/>
    <property type="project" value="InterPro"/>
</dbReference>
<dbReference type="Gene3D" id="3.40.640.10">
    <property type="entry name" value="Type I PLP-dependent aspartate aminotransferase-like (Major domain)"/>
    <property type="match status" value="1"/>
</dbReference>
<keyword evidence="9 12" id="KW-0808">Transferase</keyword>
<evidence type="ECO:0000256" key="9">
    <source>
        <dbReference type="ARBA" id="ARBA00022679"/>
    </source>
</evidence>
<evidence type="ECO:0000256" key="8">
    <source>
        <dbReference type="ARBA" id="ARBA00022605"/>
    </source>
</evidence>
<dbReference type="SUPFAM" id="SSF53383">
    <property type="entry name" value="PLP-dependent transferases"/>
    <property type="match status" value="1"/>
</dbReference>
<dbReference type="PANTHER" id="PTHR11986">
    <property type="entry name" value="AMINOTRANSFERASE CLASS III"/>
    <property type="match status" value="1"/>
</dbReference>
<evidence type="ECO:0000256" key="2">
    <source>
        <dbReference type="ARBA" id="ARBA00004173"/>
    </source>
</evidence>
<dbReference type="HAMAP" id="MF_01107">
    <property type="entry name" value="ArgD_aminotrans_3"/>
    <property type="match status" value="1"/>
</dbReference>
<dbReference type="InterPro" id="IPR015424">
    <property type="entry name" value="PyrdxlP-dep_Trfase"/>
</dbReference>
<dbReference type="PANTHER" id="PTHR11986:SF79">
    <property type="entry name" value="ACETYLORNITHINE AMINOTRANSFERASE, MITOCHONDRIAL"/>
    <property type="match status" value="1"/>
</dbReference>
<keyword evidence="13" id="KW-1185">Reference proteome</keyword>
<dbReference type="InterPro" id="IPR004636">
    <property type="entry name" value="AcOrn/SuccOrn_fam"/>
</dbReference>
<dbReference type="InterPro" id="IPR015422">
    <property type="entry name" value="PyrdxlP-dep_Trfase_small"/>
</dbReference>
<evidence type="ECO:0000256" key="6">
    <source>
        <dbReference type="ARBA" id="ARBA00021753"/>
    </source>
</evidence>
<sequence>MLRNNILKRCFSSSMTKRVGQEIFEDVKFQVTTYNRPQDLCVTRGHNDILYDDVNGKQFIDFTAGIAVTALGHSNEKIADILSEQARKLVHSSNLYYSAECLELSEKIVDKTKQLQGQFDASRVFLCNSGTEANEAALKFAKKHGIKKHGAKKQGLVAFQNSFHGRTMGALSVTWNAKYRTPFGDLIPNVSFLNINDELTKLQSFLHSNKDQIAGLIIEPVQGEGGVFPVPAEKLIGINQVCKANDIVVIYDEIQCGLGRSGKLWAHSYLPKEAHPDIFTAAKALGNGFPIAATIVNENVNNVLEVGDHGTTYGGNPLGCAVGKYVMDTIGNEQFLAQVNEKSKIFMDRLQKIQAKYPSKIKDVRGLGLMIGAEFSEPPAKVIQKCRENGLLLITAGKTTARFVPPLTISHENIQKGLDIFEKSVAEVYA</sequence>
<dbReference type="Pfam" id="PF00202">
    <property type="entry name" value="Aminotran_3"/>
    <property type="match status" value="1"/>
</dbReference>
<dbReference type="EMBL" id="FXLY01000012">
    <property type="protein sequence ID" value="SMN22438.1"/>
    <property type="molecule type" value="Genomic_DNA"/>
</dbReference>
<keyword evidence="10 11" id="KW-0663">Pyridoxal phosphate</keyword>
<keyword evidence="8" id="KW-0028">Amino-acid biosynthesis</keyword>
<dbReference type="InterPro" id="IPR015421">
    <property type="entry name" value="PyrdxlP-dep_Trfase_major"/>
</dbReference>
<organism evidence="12 13">
    <name type="scientific">Maudiozyma saulgeensis</name>
    <dbReference type="NCBI Taxonomy" id="1789683"/>
    <lineage>
        <taxon>Eukaryota</taxon>
        <taxon>Fungi</taxon>
        <taxon>Dikarya</taxon>
        <taxon>Ascomycota</taxon>
        <taxon>Saccharomycotina</taxon>
        <taxon>Saccharomycetes</taxon>
        <taxon>Saccharomycetales</taxon>
        <taxon>Saccharomycetaceae</taxon>
        <taxon>Maudiozyma</taxon>
    </lineage>
</organism>
<accession>A0A1X7R9U5</accession>
<evidence type="ECO:0000256" key="5">
    <source>
        <dbReference type="ARBA" id="ARBA00012919"/>
    </source>
</evidence>
<dbReference type="GO" id="GO:0042802">
    <property type="term" value="F:identical protein binding"/>
    <property type="evidence" value="ECO:0007669"/>
    <property type="project" value="TreeGrafter"/>
</dbReference>